<name>A0ABP7IR03_9ACTN</name>
<dbReference type="Gene3D" id="3.10.450.50">
    <property type="match status" value="1"/>
</dbReference>
<dbReference type="InterPro" id="IPR011944">
    <property type="entry name" value="Steroid_delta5-4_isomerase"/>
</dbReference>
<organism evidence="1 2">
    <name type="scientific">Sphaerisporangium flaviroseum</name>
    <dbReference type="NCBI Taxonomy" id="509199"/>
    <lineage>
        <taxon>Bacteria</taxon>
        <taxon>Bacillati</taxon>
        <taxon>Actinomycetota</taxon>
        <taxon>Actinomycetes</taxon>
        <taxon>Streptosporangiales</taxon>
        <taxon>Streptosporangiaceae</taxon>
        <taxon>Sphaerisporangium</taxon>
    </lineage>
</organism>
<dbReference type="NCBIfam" id="TIGR02246">
    <property type="entry name" value="SgcJ/EcaC family oxidoreductase"/>
    <property type="match status" value="1"/>
</dbReference>
<protein>
    <recommendedName>
        <fullName evidence="3">SgcJ/EcaC family oxidoreductase</fullName>
    </recommendedName>
</protein>
<evidence type="ECO:0000313" key="1">
    <source>
        <dbReference type="EMBL" id="GAA3824539.1"/>
    </source>
</evidence>
<proteinExistence type="predicted"/>
<gene>
    <name evidence="1" type="ORF">GCM10022226_51550</name>
</gene>
<evidence type="ECO:0000313" key="2">
    <source>
        <dbReference type="Proteomes" id="UP001500888"/>
    </source>
</evidence>
<reference evidence="2" key="1">
    <citation type="journal article" date="2019" name="Int. J. Syst. Evol. Microbiol.">
        <title>The Global Catalogue of Microorganisms (GCM) 10K type strain sequencing project: providing services to taxonomists for standard genome sequencing and annotation.</title>
        <authorList>
            <consortium name="The Broad Institute Genomics Platform"/>
            <consortium name="The Broad Institute Genome Sequencing Center for Infectious Disease"/>
            <person name="Wu L."/>
            <person name="Ma J."/>
        </authorList>
    </citation>
    <scope>NUCLEOTIDE SEQUENCE [LARGE SCALE GENOMIC DNA]</scope>
    <source>
        <strain evidence="2">JCM 16908</strain>
    </source>
</reference>
<dbReference type="Proteomes" id="UP001500888">
    <property type="component" value="Unassembled WGS sequence"/>
</dbReference>
<accession>A0ABP7IR03</accession>
<sequence length="222" mass="23149">MPATKPPARFQSLRTGALMGIHRFARGAACLAVMGGLGMALGGAAMPAAGVAPTGGALSAPSGSRSAGTDRADTDLAALAQLWNRQADAWAKGDGNAYGATYTKDADFVNVTGEHLRGGPEIAVAFQGYLNAQLKNTRIHTLEEKIQLLSPTLAFIVRKGCVFSDTAKVCRPNTLSMNTSIVVKDSGRWLVRSFHNTLIAGWVEQRAAKKSASPAAGGLPSR</sequence>
<dbReference type="EMBL" id="BAAAZR010000019">
    <property type="protein sequence ID" value="GAA3824539.1"/>
    <property type="molecule type" value="Genomic_DNA"/>
</dbReference>
<dbReference type="InterPro" id="IPR032710">
    <property type="entry name" value="NTF2-like_dom_sf"/>
</dbReference>
<dbReference type="SUPFAM" id="SSF54427">
    <property type="entry name" value="NTF2-like"/>
    <property type="match status" value="1"/>
</dbReference>
<evidence type="ECO:0008006" key="3">
    <source>
        <dbReference type="Google" id="ProtNLM"/>
    </source>
</evidence>
<keyword evidence="2" id="KW-1185">Reference proteome</keyword>
<comment type="caution">
    <text evidence="1">The sequence shown here is derived from an EMBL/GenBank/DDBJ whole genome shotgun (WGS) entry which is preliminary data.</text>
</comment>